<dbReference type="Proteomes" id="UP000480178">
    <property type="component" value="Chromosome"/>
</dbReference>
<keyword evidence="1" id="KW-0472">Membrane</keyword>
<feature type="transmembrane region" description="Helical" evidence="1">
    <location>
        <begin position="301"/>
        <end position="321"/>
    </location>
</feature>
<feature type="transmembrane region" description="Helical" evidence="1">
    <location>
        <begin position="524"/>
        <end position="543"/>
    </location>
</feature>
<feature type="transmembrane region" description="Helical" evidence="1">
    <location>
        <begin position="462"/>
        <end position="487"/>
    </location>
</feature>
<evidence type="ECO:0000313" key="3">
    <source>
        <dbReference type="Proteomes" id="UP000480178"/>
    </source>
</evidence>
<feature type="transmembrane region" description="Helical" evidence="1">
    <location>
        <begin position="494"/>
        <end position="512"/>
    </location>
</feature>
<accession>A0A6C0GMI1</accession>
<dbReference type="EMBL" id="CP048222">
    <property type="protein sequence ID" value="QHT68833.1"/>
    <property type="molecule type" value="Genomic_DNA"/>
</dbReference>
<evidence type="ECO:0000313" key="2">
    <source>
        <dbReference type="EMBL" id="QHT68833.1"/>
    </source>
</evidence>
<keyword evidence="1" id="KW-0812">Transmembrane</keyword>
<feature type="transmembrane region" description="Helical" evidence="1">
    <location>
        <begin position="135"/>
        <end position="153"/>
    </location>
</feature>
<evidence type="ECO:0000256" key="1">
    <source>
        <dbReference type="SAM" id="Phobius"/>
    </source>
</evidence>
<protein>
    <submittedName>
        <fullName evidence="2">Uncharacterized protein</fullName>
    </submittedName>
</protein>
<feature type="transmembrane region" description="Helical" evidence="1">
    <location>
        <begin position="372"/>
        <end position="389"/>
    </location>
</feature>
<feature type="transmembrane region" description="Helical" evidence="1">
    <location>
        <begin position="80"/>
        <end position="102"/>
    </location>
</feature>
<organism evidence="2 3">
    <name type="scientific">Rhodocytophaga rosea</name>
    <dbReference type="NCBI Taxonomy" id="2704465"/>
    <lineage>
        <taxon>Bacteria</taxon>
        <taxon>Pseudomonadati</taxon>
        <taxon>Bacteroidota</taxon>
        <taxon>Cytophagia</taxon>
        <taxon>Cytophagales</taxon>
        <taxon>Rhodocytophagaceae</taxon>
        <taxon>Rhodocytophaga</taxon>
    </lineage>
</organism>
<keyword evidence="3" id="KW-1185">Reference proteome</keyword>
<feature type="transmembrane region" description="Helical" evidence="1">
    <location>
        <begin position="51"/>
        <end position="68"/>
    </location>
</feature>
<reference evidence="2 3" key="1">
    <citation type="submission" date="2020-01" db="EMBL/GenBank/DDBJ databases">
        <authorList>
            <person name="Kim M.K."/>
        </authorList>
    </citation>
    <scope>NUCLEOTIDE SEQUENCE [LARGE SCALE GENOMIC DNA]</scope>
    <source>
        <strain evidence="2 3">172606-1</strain>
    </source>
</reference>
<proteinExistence type="predicted"/>
<feature type="transmembrane region" description="Helical" evidence="1">
    <location>
        <begin position="269"/>
        <end position="289"/>
    </location>
</feature>
<gene>
    <name evidence="2" type="ORF">GXP67_20355</name>
</gene>
<feature type="transmembrane region" description="Helical" evidence="1">
    <location>
        <begin position="108"/>
        <end position="128"/>
    </location>
</feature>
<feature type="transmembrane region" description="Helical" evidence="1">
    <location>
        <begin position="230"/>
        <end position="249"/>
    </location>
</feature>
<name>A0A6C0GMI1_9BACT</name>
<feature type="transmembrane region" description="Helical" evidence="1">
    <location>
        <begin position="420"/>
        <end position="437"/>
    </location>
</feature>
<dbReference type="AlphaFoldDB" id="A0A6C0GMI1"/>
<keyword evidence="1" id="KW-1133">Transmembrane helix</keyword>
<feature type="transmembrane region" description="Helical" evidence="1">
    <location>
        <begin position="333"/>
        <end position="366"/>
    </location>
</feature>
<dbReference type="KEGG" id="rhoz:GXP67_20355"/>
<sequence length="733" mass="82779">MLKFPAVSSPSLNKFELTTSLFLALVSLGMVRLYALGRSGYEISYSDLNNVSGISLFILLLPAIINFIDIARLGKHRSQTIGFSALATLAAIAFIIFCSFLIPFIGYWFLSIVAIIGHVFLAIALFLLVTNSRPAQWLFVIIFAVLLLLWLYGRVYSSYHSPLFFENLSLGLGHMDTLFNASIMQMIKTYGIPSTGLNGTPYLPYHWGSNWLFARFSVFLNTSAITTYNLVYPALFLCLYFKASISLSYDVARQLSGNIHKSMGPGIKFWLFFLVANIGFMPSAFLQNWAVWESWIESESYAISLWFVFLTLSVILFVYNATIVNRSLQTKALLLLIPVLIPLIGLLKVSVLVVVLSGLVYIFIRMGLFRNISYLLIMLATLGLSYYMVKLTASDFIGEQDNFYPFHFMRTYILSSWRGLFYYVHYFWAIIYIIFRLKQANAFTYKSLQTAFHTNSLLDVEALIVIALVGFIPGTLLRIGGGSAYYFTDVQARLAIPLVLSFVLINSIPSLGKQADTFSLTNYLKRYALVIPMILFLLLTNIFSKFEDAVNINLANRINHVSSYAGSKGYLQNATPDIIAFISGNKSAIKDKLIDLRNVPFIGIQENPRYLLYKNLAELDKLDREDKQNKMIYVPRTSTWFWTESFSNPITTPFIIPALTGIKSVGGLPATFDFNFILAYGYQTYTTSLENNDYKSLSVDSVCNYGLQKNILAKEILLIEPEQNKISTLPCKP</sequence>
<dbReference type="RefSeq" id="WP_162444836.1">
    <property type="nucleotide sequence ID" value="NZ_CP048222.1"/>
</dbReference>